<comment type="subunit">
    <text evidence="6">Homodimer.</text>
</comment>
<evidence type="ECO:0000256" key="3">
    <source>
        <dbReference type="ARBA" id="ARBA00001946"/>
    </source>
</evidence>
<organism evidence="12 13">
    <name type="scientific">Agrobacterium genomosp. 13 str. CFBP 6927</name>
    <dbReference type="NCBI Taxonomy" id="1183428"/>
    <lineage>
        <taxon>Bacteria</taxon>
        <taxon>Pseudomonadati</taxon>
        <taxon>Pseudomonadota</taxon>
        <taxon>Alphaproteobacteria</taxon>
        <taxon>Hyphomicrobiales</taxon>
        <taxon>Rhizobiaceae</taxon>
        <taxon>Rhizobium/Agrobacterium group</taxon>
        <taxon>Agrobacterium</taxon>
        <taxon>Agrobacterium tumefaciens complex</taxon>
    </lineage>
</organism>
<protein>
    <submittedName>
        <fullName evidence="12">Transketolase, alpha subunit (Modular protein)</fullName>
    </submittedName>
</protein>
<dbReference type="SUPFAM" id="SSF52922">
    <property type="entry name" value="TK C-terminal domain-like"/>
    <property type="match status" value="1"/>
</dbReference>
<evidence type="ECO:0000256" key="8">
    <source>
        <dbReference type="ARBA" id="ARBA00022723"/>
    </source>
</evidence>
<evidence type="ECO:0000256" key="2">
    <source>
        <dbReference type="ARBA" id="ARBA00001936"/>
    </source>
</evidence>
<dbReference type="EMBL" id="FBWH01000037">
    <property type="protein sequence ID" value="CUX50715.1"/>
    <property type="molecule type" value="Genomic_DNA"/>
</dbReference>
<evidence type="ECO:0000259" key="11">
    <source>
        <dbReference type="SMART" id="SM00861"/>
    </source>
</evidence>
<keyword evidence="8" id="KW-0479">Metal-binding</keyword>
<dbReference type="RefSeq" id="WP_308400322.1">
    <property type="nucleotide sequence ID" value="NZ_LT009757.1"/>
</dbReference>
<reference evidence="12 13" key="1">
    <citation type="submission" date="2016-01" db="EMBL/GenBank/DDBJ databases">
        <authorList>
            <person name="Regsiter A."/>
            <person name="william w."/>
        </authorList>
    </citation>
    <scope>NUCLEOTIDE SEQUENCE [LARGE SCALE GENOMIC DNA]</scope>
    <source>
        <strain evidence="12 13">CFBP 6927</strain>
    </source>
</reference>
<keyword evidence="7" id="KW-0808">Transferase</keyword>
<comment type="caution">
    <text evidence="12">The sequence shown here is derived from an EMBL/GenBank/DDBJ whole genome shotgun (WGS) entry which is preliminary data.</text>
</comment>
<comment type="similarity">
    <text evidence="5">Belongs to the transketolase family.</text>
</comment>
<dbReference type="SMART" id="SM00861">
    <property type="entry name" value="Transket_pyr"/>
    <property type="match status" value="1"/>
</dbReference>
<dbReference type="InterPro" id="IPR009014">
    <property type="entry name" value="Transketo_C/PFOR_II"/>
</dbReference>
<evidence type="ECO:0000256" key="5">
    <source>
        <dbReference type="ARBA" id="ARBA00007131"/>
    </source>
</evidence>
<keyword evidence="10" id="KW-0460">Magnesium</keyword>
<comment type="cofactor">
    <cofactor evidence="1">
        <name>Ca(2+)</name>
        <dbReference type="ChEBI" id="CHEBI:29108"/>
    </cofactor>
</comment>
<dbReference type="Proteomes" id="UP000191812">
    <property type="component" value="Unassembled WGS sequence"/>
</dbReference>
<dbReference type="Pfam" id="PF00456">
    <property type="entry name" value="Transketolase_N"/>
    <property type="match status" value="1"/>
</dbReference>
<dbReference type="InterPro" id="IPR005475">
    <property type="entry name" value="Transketolase-like_Pyr-bd"/>
</dbReference>
<evidence type="ECO:0000256" key="10">
    <source>
        <dbReference type="ARBA" id="ARBA00022842"/>
    </source>
</evidence>
<dbReference type="SUPFAM" id="SSF52518">
    <property type="entry name" value="Thiamin diphosphate-binding fold (THDP-binding)"/>
    <property type="match status" value="2"/>
</dbReference>
<dbReference type="InterPro" id="IPR033248">
    <property type="entry name" value="Transketolase_C"/>
</dbReference>
<dbReference type="Gene3D" id="3.40.50.920">
    <property type="match status" value="1"/>
</dbReference>
<feature type="domain" description="Transketolase-like pyrimidine-binding" evidence="11">
    <location>
        <begin position="309"/>
        <end position="474"/>
    </location>
</feature>
<accession>A0ABP2BM74</accession>
<sequence>MTRPDLAKASARSNDALLHPTEDEIAYLKDRAKFCRLETIRLIEIAKVGHYTSVFSAAELFSALYYGVMDLRHGEPKWEDRDRFMMGKGHAAVGLFPILADLGFIDPALLDDYTRLGSPLGDHPDMTKVPGIDFSSGSIGHALSAGCGMALAARMLGKDFFTFVMIGDGELQEGQVWEAALFGAHNELGRLVGIIDRNGYQLDGSVDDVIGVEPIEEKWRAFGWETHVVDGHDVAAVTTLLRTLKRDVNRTKPVMVIAQTVKQSRAGIWDTLTHLTPQRRLPKLRPWRSEMNKPLSDKSWQYRQLNAVTPGLDALSDALLELVALGEPIVAGTADLQYSNGLSKFHRLHPERFVQFGISEQNMVSAAAGMAAVGMKPYVATFASFLALLCCEQIRMDVAYSRLPVRLIGHHAGISLGFYGTSHHATEDLAIARSIANLTVVAPADGNQLMEVIKASNDYPDPIYIRIQRGRDPVVYPQRLPFTFGKAIEHFKGTDLTIIATGSTVHPGLEAAKALQAEGRSVGFIDMATVKPIDREAILNAAAQCRRILTVEEHNVLGGLGGAVAEVLSDEGMPVYLKRHGIYDEYSLIAPPTHLYAHYKLDAAGIKSVAGSFIEDYPKS</sequence>
<dbReference type="InterPro" id="IPR005474">
    <property type="entry name" value="Transketolase_N"/>
</dbReference>
<dbReference type="InterPro" id="IPR029061">
    <property type="entry name" value="THDP-binding"/>
</dbReference>
<evidence type="ECO:0000313" key="12">
    <source>
        <dbReference type="EMBL" id="CUX50715.1"/>
    </source>
</evidence>
<proteinExistence type="inferred from homology"/>
<name>A0ABP2BM74_9HYPH</name>
<gene>
    <name evidence="12" type="ORF">AGR13a_Lc110216</name>
</gene>
<comment type="cofactor">
    <cofactor evidence="2">
        <name>Mn(2+)</name>
        <dbReference type="ChEBI" id="CHEBI:29035"/>
    </cofactor>
</comment>
<dbReference type="PANTHER" id="PTHR43195">
    <property type="entry name" value="TRANSKETOLASE"/>
    <property type="match status" value="1"/>
</dbReference>
<keyword evidence="13" id="KW-1185">Reference proteome</keyword>
<dbReference type="Pfam" id="PF02780">
    <property type="entry name" value="Transketolase_C"/>
    <property type="match status" value="1"/>
</dbReference>
<evidence type="ECO:0000256" key="1">
    <source>
        <dbReference type="ARBA" id="ARBA00001913"/>
    </source>
</evidence>
<dbReference type="CDD" id="cd07033">
    <property type="entry name" value="TPP_PYR_DXS_TK_like"/>
    <property type="match status" value="1"/>
</dbReference>
<evidence type="ECO:0000313" key="13">
    <source>
        <dbReference type="Proteomes" id="UP000191812"/>
    </source>
</evidence>
<dbReference type="PANTHER" id="PTHR43195:SF1">
    <property type="entry name" value="FI06132P-RELATED"/>
    <property type="match status" value="1"/>
</dbReference>
<evidence type="ECO:0000256" key="9">
    <source>
        <dbReference type="ARBA" id="ARBA00022837"/>
    </source>
</evidence>
<dbReference type="Pfam" id="PF02779">
    <property type="entry name" value="Transket_pyr"/>
    <property type="match status" value="1"/>
</dbReference>
<evidence type="ECO:0000256" key="4">
    <source>
        <dbReference type="ARBA" id="ARBA00001964"/>
    </source>
</evidence>
<comment type="cofactor">
    <cofactor evidence="4">
        <name>thiamine diphosphate</name>
        <dbReference type="ChEBI" id="CHEBI:58937"/>
    </cofactor>
</comment>
<keyword evidence="9" id="KW-0106">Calcium</keyword>
<comment type="cofactor">
    <cofactor evidence="3">
        <name>Mg(2+)</name>
        <dbReference type="ChEBI" id="CHEBI:18420"/>
    </cofactor>
</comment>
<dbReference type="Gene3D" id="3.40.50.970">
    <property type="match status" value="2"/>
</dbReference>
<dbReference type="CDD" id="cd02012">
    <property type="entry name" value="TPP_TK"/>
    <property type="match status" value="1"/>
</dbReference>
<evidence type="ECO:0000256" key="6">
    <source>
        <dbReference type="ARBA" id="ARBA00011738"/>
    </source>
</evidence>
<dbReference type="InterPro" id="IPR051424">
    <property type="entry name" value="Transketolase-like"/>
</dbReference>
<evidence type="ECO:0000256" key="7">
    <source>
        <dbReference type="ARBA" id="ARBA00022679"/>
    </source>
</evidence>